<gene>
    <name evidence="1" type="ORF">A5CPYCFAH4_10650</name>
</gene>
<evidence type="ECO:0000313" key="2">
    <source>
        <dbReference type="Proteomes" id="UP000317465"/>
    </source>
</evidence>
<proteinExistence type="predicted"/>
<name>A0ACA8QVK8_9BACT</name>
<accession>A0ACA8QVK8</accession>
<sequence length="157" mass="16694">MRQIALLALLLAFAAAVYGQENILEKGLEGRSAADVISRRYVTPLRLVALPGELTAGVENPEALLRNFDGQLTTGTPDVCRLSTRDGCSASVLLDFGKELCGGIALSAATPRWPAPRTSIRCAILRSACRGWAMSRPGTQGSASCGSTWWSPMRSSI</sequence>
<dbReference type="EMBL" id="AP019737">
    <property type="protein sequence ID" value="BBL08841.1"/>
    <property type="molecule type" value="Genomic_DNA"/>
</dbReference>
<dbReference type="Proteomes" id="UP000317465">
    <property type="component" value="Chromosome"/>
</dbReference>
<keyword evidence="2" id="KW-1185">Reference proteome</keyword>
<organism evidence="1 2">
    <name type="scientific">Alistipes onderdonkii subsp. vulgaris</name>
    <dbReference type="NCBI Taxonomy" id="2585117"/>
    <lineage>
        <taxon>Bacteria</taxon>
        <taxon>Pseudomonadati</taxon>
        <taxon>Bacteroidota</taxon>
        <taxon>Bacteroidia</taxon>
        <taxon>Bacteroidales</taxon>
        <taxon>Rikenellaceae</taxon>
        <taxon>Alistipes</taxon>
    </lineage>
</organism>
<evidence type="ECO:0000313" key="1">
    <source>
        <dbReference type="EMBL" id="BBL08841.1"/>
    </source>
</evidence>
<reference evidence="1 2" key="1">
    <citation type="journal article" date="2020" name="Int. J. Syst. Evol. Microbiol.">
        <title>Alistipes communis sp. nov., Alistipes dispar sp. nov. and Alistipes onderdonkii subsp. vulgaris subsp. nov., isolated from human faeces, and creation of Alistipes onderdonkii subsp. onderdonkii subsp. nov.</title>
        <authorList>
            <person name="Sakamoto M."/>
            <person name="Ikeyama N."/>
            <person name="Ogata Y."/>
            <person name="Suda W."/>
            <person name="Iino T."/>
            <person name="Hattori M."/>
            <person name="Ohkuma M."/>
        </authorList>
    </citation>
    <scope>NUCLEOTIDE SEQUENCE [LARGE SCALE GENOMIC DNA]</scope>
    <source>
        <strain evidence="1 2">5CPYCFAH4</strain>
    </source>
</reference>
<protein>
    <submittedName>
        <fullName evidence="1">Uncharacterized protein</fullName>
    </submittedName>
</protein>